<protein>
    <submittedName>
        <fullName evidence="1">Uncharacterized protein</fullName>
    </submittedName>
</protein>
<evidence type="ECO:0000313" key="1">
    <source>
        <dbReference type="EMBL" id="CAK9148457.1"/>
    </source>
</evidence>
<accession>A0ABC8RVA3</accession>
<proteinExistence type="predicted"/>
<dbReference type="EMBL" id="CAUOFW020001748">
    <property type="protein sequence ID" value="CAK9148457.1"/>
    <property type="molecule type" value="Genomic_DNA"/>
</dbReference>
<dbReference type="AlphaFoldDB" id="A0ABC8RVA3"/>
<sequence>MLTIKSTRLYKVIKLDFYIVELISKMSRRGNLHDPSGGQVFFPEEIVRPDDLGVEEKPDCPPCPETKVIVVEKIVPGPERVVEKIVPGPERLVEKIVPGPERIVEKIVPGPERIVEKFVPGPERIVEKIVPGPERIVEKLVPGPERVVEKIVPGPERVVEKIVPGPTYPTSTSSSHGGNMSWEQYLTSGVAINWNNADVRYHANRLGINIPGGPSPYGGGGGGGRWCLNSCGQWVWMP</sequence>
<evidence type="ECO:0000313" key="2">
    <source>
        <dbReference type="Proteomes" id="UP001642360"/>
    </source>
</evidence>
<name>A0ABC8RVA3_9AQUA</name>
<dbReference type="Proteomes" id="UP001642360">
    <property type="component" value="Unassembled WGS sequence"/>
</dbReference>
<reference evidence="1 2" key="1">
    <citation type="submission" date="2024-02" db="EMBL/GenBank/DDBJ databases">
        <authorList>
            <person name="Vignale AGUSTIN F."/>
            <person name="Sosa J E."/>
            <person name="Modenutti C."/>
        </authorList>
    </citation>
    <scope>NUCLEOTIDE SEQUENCE [LARGE SCALE GENOMIC DNA]</scope>
</reference>
<gene>
    <name evidence="1" type="ORF">ILEXP_LOCUS16396</name>
</gene>
<keyword evidence="2" id="KW-1185">Reference proteome</keyword>
<comment type="caution">
    <text evidence="1">The sequence shown here is derived from an EMBL/GenBank/DDBJ whole genome shotgun (WGS) entry which is preliminary data.</text>
</comment>
<organism evidence="1 2">
    <name type="scientific">Ilex paraguariensis</name>
    <name type="common">yerba mate</name>
    <dbReference type="NCBI Taxonomy" id="185542"/>
    <lineage>
        <taxon>Eukaryota</taxon>
        <taxon>Viridiplantae</taxon>
        <taxon>Streptophyta</taxon>
        <taxon>Embryophyta</taxon>
        <taxon>Tracheophyta</taxon>
        <taxon>Spermatophyta</taxon>
        <taxon>Magnoliopsida</taxon>
        <taxon>eudicotyledons</taxon>
        <taxon>Gunneridae</taxon>
        <taxon>Pentapetalae</taxon>
        <taxon>asterids</taxon>
        <taxon>campanulids</taxon>
        <taxon>Aquifoliales</taxon>
        <taxon>Aquifoliaceae</taxon>
        <taxon>Ilex</taxon>
    </lineage>
</organism>